<dbReference type="AlphaFoldDB" id="A0A060YW22"/>
<keyword evidence="2" id="KW-0479">Metal-binding</keyword>
<dbReference type="FunFam" id="3.30.160.60:FF:000446">
    <property type="entry name" value="Zinc finger protein"/>
    <property type="match status" value="1"/>
</dbReference>
<dbReference type="FunFam" id="3.30.160.60:FF:000328">
    <property type="entry name" value="Zinc finger protein 1079"/>
    <property type="match status" value="1"/>
</dbReference>
<dbReference type="GO" id="GO:0008270">
    <property type="term" value="F:zinc ion binding"/>
    <property type="evidence" value="ECO:0007669"/>
    <property type="project" value="UniProtKB-KW"/>
</dbReference>
<feature type="compositionally biased region" description="Acidic residues" evidence="8">
    <location>
        <begin position="198"/>
        <end position="209"/>
    </location>
</feature>
<keyword evidence="5" id="KW-0862">Zinc</keyword>
<organism evidence="10 11">
    <name type="scientific">Oncorhynchus mykiss</name>
    <name type="common">Rainbow trout</name>
    <name type="synonym">Salmo gairdneri</name>
    <dbReference type="NCBI Taxonomy" id="8022"/>
    <lineage>
        <taxon>Eukaryota</taxon>
        <taxon>Metazoa</taxon>
        <taxon>Chordata</taxon>
        <taxon>Craniata</taxon>
        <taxon>Vertebrata</taxon>
        <taxon>Euteleostomi</taxon>
        <taxon>Actinopterygii</taxon>
        <taxon>Neopterygii</taxon>
        <taxon>Teleostei</taxon>
        <taxon>Protacanthopterygii</taxon>
        <taxon>Salmoniformes</taxon>
        <taxon>Salmonidae</taxon>
        <taxon>Salmoninae</taxon>
        <taxon>Oncorhynchus</taxon>
    </lineage>
</organism>
<dbReference type="PANTHER" id="PTHR16515:SF49">
    <property type="entry name" value="GASTRULA ZINC FINGER PROTEIN XLCGF49.1-LIKE-RELATED"/>
    <property type="match status" value="1"/>
</dbReference>
<dbReference type="Gene3D" id="3.30.160.60">
    <property type="entry name" value="Classic Zinc Finger"/>
    <property type="match status" value="2"/>
</dbReference>
<evidence type="ECO:0000313" key="10">
    <source>
        <dbReference type="EMBL" id="CDQ96098.1"/>
    </source>
</evidence>
<evidence type="ECO:0000256" key="8">
    <source>
        <dbReference type="SAM" id="MobiDB-lite"/>
    </source>
</evidence>
<dbReference type="InterPro" id="IPR013087">
    <property type="entry name" value="Znf_C2H2_type"/>
</dbReference>
<dbReference type="PaxDb" id="8022-A0A060YW22"/>
<dbReference type="STRING" id="8022.A0A060YW22"/>
<dbReference type="GO" id="GO:0005634">
    <property type="term" value="C:nucleus"/>
    <property type="evidence" value="ECO:0007669"/>
    <property type="project" value="UniProtKB-SubCell"/>
</dbReference>
<keyword evidence="3" id="KW-0677">Repeat</keyword>
<evidence type="ECO:0000256" key="7">
    <source>
        <dbReference type="PROSITE-ProRule" id="PRU00042"/>
    </source>
</evidence>
<reference evidence="10" key="2">
    <citation type="submission" date="2014-03" db="EMBL/GenBank/DDBJ databases">
        <authorList>
            <person name="Genoscope - CEA"/>
        </authorList>
    </citation>
    <scope>NUCLEOTIDE SEQUENCE</scope>
</reference>
<dbReference type="GO" id="GO:0010468">
    <property type="term" value="P:regulation of gene expression"/>
    <property type="evidence" value="ECO:0007669"/>
    <property type="project" value="TreeGrafter"/>
</dbReference>
<protein>
    <recommendedName>
        <fullName evidence="9">C2H2-type domain-containing protein</fullName>
    </recommendedName>
</protein>
<evidence type="ECO:0000256" key="6">
    <source>
        <dbReference type="ARBA" id="ARBA00023242"/>
    </source>
</evidence>
<dbReference type="Proteomes" id="UP000193380">
    <property type="component" value="Unassembled WGS sequence"/>
</dbReference>
<feature type="domain" description="C2H2-type" evidence="9">
    <location>
        <begin position="248"/>
        <end position="275"/>
    </location>
</feature>
<dbReference type="SUPFAM" id="SSF57667">
    <property type="entry name" value="beta-beta-alpha zinc fingers"/>
    <property type="match status" value="2"/>
</dbReference>
<dbReference type="InterPro" id="IPR050331">
    <property type="entry name" value="Zinc_finger"/>
</dbReference>
<evidence type="ECO:0000256" key="5">
    <source>
        <dbReference type="ARBA" id="ARBA00022833"/>
    </source>
</evidence>
<feature type="compositionally biased region" description="Polar residues" evidence="8">
    <location>
        <begin position="185"/>
        <end position="197"/>
    </location>
</feature>
<dbReference type="EMBL" id="FR924093">
    <property type="protein sequence ID" value="CDQ96098.1"/>
    <property type="molecule type" value="Genomic_DNA"/>
</dbReference>
<keyword evidence="4 7" id="KW-0863">Zinc-finger</keyword>
<evidence type="ECO:0000256" key="3">
    <source>
        <dbReference type="ARBA" id="ARBA00022737"/>
    </source>
</evidence>
<reference evidence="10" key="1">
    <citation type="journal article" date="2014" name="Nat. Commun.">
        <title>The rainbow trout genome provides novel insights into evolution after whole-genome duplication in vertebrates.</title>
        <authorList>
            <person name="Berthelot C."/>
            <person name="Brunet F."/>
            <person name="Chalopin D."/>
            <person name="Juanchich A."/>
            <person name="Bernard M."/>
            <person name="Noel B."/>
            <person name="Bento P."/>
            <person name="Da Silva C."/>
            <person name="Labadie K."/>
            <person name="Alberti A."/>
            <person name="Aury J.M."/>
            <person name="Louis A."/>
            <person name="Dehais P."/>
            <person name="Bardou P."/>
            <person name="Montfort J."/>
            <person name="Klopp C."/>
            <person name="Cabau C."/>
            <person name="Gaspin C."/>
            <person name="Thorgaard G.H."/>
            <person name="Boussaha M."/>
            <person name="Quillet E."/>
            <person name="Guyomard R."/>
            <person name="Galiana D."/>
            <person name="Bobe J."/>
            <person name="Volff J.N."/>
            <person name="Genet C."/>
            <person name="Wincker P."/>
            <person name="Jaillon O."/>
            <person name="Roest Crollius H."/>
            <person name="Guiguen Y."/>
        </authorList>
    </citation>
    <scope>NUCLEOTIDE SEQUENCE [LARGE SCALE GENOMIC DNA]</scope>
</reference>
<comment type="subcellular location">
    <subcellularLocation>
        <location evidence="1">Nucleus</location>
    </subcellularLocation>
</comment>
<sequence>MSPNGSFQAQLSSIMEMLTTSAVAEITKLVDYSSALLFSEISRQQGENDALRKALYCMQIELGTERPKRGTSSVDISLEVQLCDEIQNNKGVGDHRFPDKQLVVSERHYGVDAAIELGETSAPQRRTVKEECPDVKQVILQPDPKGEDRPEEVVKASHPEEAEHIIIGGEGNDGLSLKDDFQAMDESQSEAYHNSTAEPEEEDTSQDFSEELEMWVKSEPGSESDTPSFTPSVAENKMVDHLTGREMHACSYCNKRFNYRSQVIIHERVHTRERPFVCKQCGKGFSQINNLKKHQLCHRGGEGNHECGECGKAFCHTQSLKNHMVAAHGFGSRLDCETNVHQNLSLTSCHLSLCFRENNIVLMT</sequence>
<evidence type="ECO:0000256" key="4">
    <source>
        <dbReference type="ARBA" id="ARBA00022771"/>
    </source>
</evidence>
<evidence type="ECO:0000256" key="1">
    <source>
        <dbReference type="ARBA" id="ARBA00004123"/>
    </source>
</evidence>
<feature type="compositionally biased region" description="Basic and acidic residues" evidence="8">
    <location>
        <begin position="144"/>
        <end position="164"/>
    </location>
</feature>
<feature type="region of interest" description="Disordered" evidence="8">
    <location>
        <begin position="137"/>
        <end position="209"/>
    </location>
</feature>
<evidence type="ECO:0000259" key="9">
    <source>
        <dbReference type="PROSITE" id="PS50157"/>
    </source>
</evidence>
<keyword evidence="6" id="KW-0539">Nucleus</keyword>
<dbReference type="PANTHER" id="PTHR16515">
    <property type="entry name" value="PR DOMAIN ZINC FINGER PROTEIN"/>
    <property type="match status" value="1"/>
</dbReference>
<dbReference type="InterPro" id="IPR036236">
    <property type="entry name" value="Znf_C2H2_sf"/>
</dbReference>
<dbReference type="Pfam" id="PF00096">
    <property type="entry name" value="zf-C2H2"/>
    <property type="match status" value="3"/>
</dbReference>
<evidence type="ECO:0000256" key="2">
    <source>
        <dbReference type="ARBA" id="ARBA00022723"/>
    </source>
</evidence>
<gene>
    <name evidence="10" type="ORF">GSONMT00006019001</name>
</gene>
<evidence type="ECO:0000313" key="11">
    <source>
        <dbReference type="Proteomes" id="UP000193380"/>
    </source>
</evidence>
<feature type="non-terminal residue" evidence="10">
    <location>
        <position position="364"/>
    </location>
</feature>
<dbReference type="PROSITE" id="PS00028">
    <property type="entry name" value="ZINC_FINGER_C2H2_1"/>
    <property type="match status" value="3"/>
</dbReference>
<feature type="domain" description="C2H2-type" evidence="9">
    <location>
        <begin position="305"/>
        <end position="328"/>
    </location>
</feature>
<dbReference type="SMART" id="SM00355">
    <property type="entry name" value="ZnF_C2H2"/>
    <property type="match status" value="3"/>
</dbReference>
<dbReference type="PROSITE" id="PS50157">
    <property type="entry name" value="ZINC_FINGER_C2H2_2"/>
    <property type="match status" value="3"/>
</dbReference>
<accession>A0A060YW22</accession>
<name>A0A060YW22_ONCMY</name>
<proteinExistence type="predicted"/>
<feature type="domain" description="C2H2-type" evidence="9">
    <location>
        <begin position="276"/>
        <end position="303"/>
    </location>
</feature>